<reference evidence="3" key="1">
    <citation type="journal article" date="2015" name="Nat. Plants">
        <title>Genome expansion of Arabis alpina linked with retrotransposition and reduced symmetric DNA methylation.</title>
        <authorList>
            <person name="Willing E.M."/>
            <person name="Rawat V."/>
            <person name="Mandakova T."/>
            <person name="Maumus F."/>
            <person name="James G.V."/>
            <person name="Nordstroem K.J."/>
            <person name="Becker C."/>
            <person name="Warthmann N."/>
            <person name="Chica C."/>
            <person name="Szarzynska B."/>
            <person name="Zytnicki M."/>
            <person name="Albani M.C."/>
            <person name="Kiefer C."/>
            <person name="Bergonzi S."/>
            <person name="Castaings L."/>
            <person name="Mateos J.L."/>
            <person name="Berns M.C."/>
            <person name="Bujdoso N."/>
            <person name="Piofczyk T."/>
            <person name="de Lorenzo L."/>
            <person name="Barrero-Sicilia C."/>
            <person name="Mateos I."/>
            <person name="Piednoel M."/>
            <person name="Hagmann J."/>
            <person name="Chen-Min-Tao R."/>
            <person name="Iglesias-Fernandez R."/>
            <person name="Schuster S.C."/>
            <person name="Alonso-Blanco C."/>
            <person name="Roudier F."/>
            <person name="Carbonero P."/>
            <person name="Paz-Ares J."/>
            <person name="Davis S.J."/>
            <person name="Pecinka A."/>
            <person name="Quesneville H."/>
            <person name="Colot V."/>
            <person name="Lysak M.A."/>
            <person name="Weigel D."/>
            <person name="Coupland G."/>
            <person name="Schneeberger K."/>
        </authorList>
    </citation>
    <scope>NUCLEOTIDE SEQUENCE [LARGE SCALE GENOMIC DNA]</scope>
    <source>
        <strain evidence="3">cv. Pajares</strain>
    </source>
</reference>
<sequence length="71" mass="8071">MEKISFKSVFVVFLAFTAMMSTVYGETSQTVLHHQASPQIVKPFIFEDKCKKGCRHECIPVNRITICLCVC</sequence>
<feature type="chain" id="PRO_5001822933" description="Knottin scorpion toxin-like domain-containing protein" evidence="1">
    <location>
        <begin position="26"/>
        <end position="71"/>
    </location>
</feature>
<evidence type="ECO:0008006" key="4">
    <source>
        <dbReference type="Google" id="ProtNLM"/>
    </source>
</evidence>
<dbReference type="Gramene" id="KFK37819">
    <property type="protein sequence ID" value="KFK37819"/>
    <property type="gene ID" value="AALP_AA3G033300"/>
</dbReference>
<protein>
    <recommendedName>
        <fullName evidence="4">Knottin scorpion toxin-like domain-containing protein</fullName>
    </recommendedName>
</protein>
<dbReference type="Proteomes" id="UP000029120">
    <property type="component" value="Chromosome 3"/>
</dbReference>
<proteinExistence type="predicted"/>
<dbReference type="OrthoDB" id="1042276at2759"/>
<accession>A0A087H6R7</accession>
<dbReference type="AlphaFoldDB" id="A0A087H6R7"/>
<keyword evidence="3" id="KW-1185">Reference proteome</keyword>
<evidence type="ECO:0000313" key="3">
    <source>
        <dbReference type="Proteomes" id="UP000029120"/>
    </source>
</evidence>
<gene>
    <name evidence="2" type="ordered locus">AALP_Aa3g033300</name>
</gene>
<evidence type="ECO:0000313" key="2">
    <source>
        <dbReference type="EMBL" id="KFK37819.1"/>
    </source>
</evidence>
<feature type="signal peptide" evidence="1">
    <location>
        <begin position="1"/>
        <end position="25"/>
    </location>
</feature>
<evidence type="ECO:0000256" key="1">
    <source>
        <dbReference type="SAM" id="SignalP"/>
    </source>
</evidence>
<keyword evidence="1" id="KW-0732">Signal</keyword>
<name>A0A087H6R7_ARAAL</name>
<organism evidence="2 3">
    <name type="scientific">Arabis alpina</name>
    <name type="common">Alpine rock-cress</name>
    <dbReference type="NCBI Taxonomy" id="50452"/>
    <lineage>
        <taxon>Eukaryota</taxon>
        <taxon>Viridiplantae</taxon>
        <taxon>Streptophyta</taxon>
        <taxon>Embryophyta</taxon>
        <taxon>Tracheophyta</taxon>
        <taxon>Spermatophyta</taxon>
        <taxon>Magnoliopsida</taxon>
        <taxon>eudicotyledons</taxon>
        <taxon>Gunneridae</taxon>
        <taxon>Pentapetalae</taxon>
        <taxon>rosids</taxon>
        <taxon>malvids</taxon>
        <taxon>Brassicales</taxon>
        <taxon>Brassicaceae</taxon>
        <taxon>Arabideae</taxon>
        <taxon>Arabis</taxon>
    </lineage>
</organism>
<dbReference type="EMBL" id="CM002871">
    <property type="protein sequence ID" value="KFK37819.1"/>
    <property type="molecule type" value="Genomic_DNA"/>
</dbReference>